<gene>
    <name evidence="1" type="ORF">A9K55_001204</name>
</gene>
<dbReference type="AlphaFoldDB" id="A0A2H4SRX9"/>
<evidence type="ECO:0000313" key="1">
    <source>
        <dbReference type="EMBL" id="ATY65867.1"/>
    </source>
</evidence>
<protein>
    <submittedName>
        <fullName evidence="1">Uncharacterized protein</fullName>
    </submittedName>
</protein>
<dbReference type="Proteomes" id="UP000323067">
    <property type="component" value="Chromosome iii"/>
</dbReference>
<sequence>MLGISQWIGPTQMDQTGHRRLLYPCKAARVICVIEWKDTSTNSELARFFLVVHAVSMHTG</sequence>
<name>A0A2H4SRX9_CORMI</name>
<accession>A0A2H4SRX9</accession>
<proteinExistence type="predicted"/>
<organism evidence="1 2">
    <name type="scientific">Cordyceps militaris</name>
    <name type="common">Caterpillar fungus</name>
    <name type="synonym">Clavaria militaris</name>
    <dbReference type="NCBI Taxonomy" id="73501"/>
    <lineage>
        <taxon>Eukaryota</taxon>
        <taxon>Fungi</taxon>
        <taxon>Dikarya</taxon>
        <taxon>Ascomycota</taxon>
        <taxon>Pezizomycotina</taxon>
        <taxon>Sordariomycetes</taxon>
        <taxon>Hypocreomycetidae</taxon>
        <taxon>Hypocreales</taxon>
        <taxon>Cordycipitaceae</taxon>
        <taxon>Cordyceps</taxon>
    </lineage>
</organism>
<reference evidence="1 2" key="1">
    <citation type="journal article" date="2017" name="BMC Genomics">
        <title>Chromosome level assembly and secondary metabolite potential of the parasitic fungus Cordyceps militaris.</title>
        <authorList>
            <person name="Kramer G.J."/>
            <person name="Nodwell J.R."/>
        </authorList>
    </citation>
    <scope>NUCLEOTIDE SEQUENCE [LARGE SCALE GENOMIC DNA]</scope>
    <source>
        <strain evidence="1 2">ATCC 34164</strain>
    </source>
</reference>
<evidence type="ECO:0000313" key="2">
    <source>
        <dbReference type="Proteomes" id="UP000323067"/>
    </source>
</evidence>
<dbReference type="EMBL" id="CP023326">
    <property type="protein sequence ID" value="ATY65867.1"/>
    <property type="molecule type" value="Genomic_DNA"/>
</dbReference>
<dbReference type="VEuPathDB" id="FungiDB:A9K55_001204"/>